<sequence>MSATKPAKTAVVSSENMDGFSHNMSSKNHGLFGTASLVKALDNVRLFGDVMAGWVHDHRERSVWGAGNSEHFDIVTTGWTAGVSAGLGYRLEPSENAAILPYLKLSYDTLARGAFDEGDSPIAQSWSSDRLSATAAEAGLDWQLRMKESRQGTWAFEGRVAYRNRFHIEGADDYRRAGISDSVGDSFRNRHTGRLQLAIAREIPSGHTFRLVAAGETGDSGFSRYGLEGHWSYRF</sequence>
<dbReference type="Gene3D" id="2.40.128.130">
    <property type="entry name" value="Autotransporter beta-domain"/>
    <property type="match status" value="1"/>
</dbReference>
<protein>
    <submittedName>
        <fullName evidence="2">Autotransporter outer membrane beta-barrel domain-containing protein</fullName>
    </submittedName>
</protein>
<dbReference type="Pfam" id="PF03797">
    <property type="entry name" value="Autotransporter"/>
    <property type="match status" value="1"/>
</dbReference>
<organism evidence="2">
    <name type="scientific">Oxalobacter aliiformigenes</name>
    <dbReference type="NCBI Taxonomy" id="2946593"/>
    <lineage>
        <taxon>Bacteria</taxon>
        <taxon>Pseudomonadati</taxon>
        <taxon>Pseudomonadota</taxon>
        <taxon>Betaproteobacteria</taxon>
        <taxon>Burkholderiales</taxon>
        <taxon>Oxalobacteraceae</taxon>
        <taxon>Oxalobacter</taxon>
    </lineage>
</organism>
<evidence type="ECO:0000313" key="2">
    <source>
        <dbReference type="EMBL" id="WAV90300.1"/>
    </source>
</evidence>
<gene>
    <name evidence="2" type="ORF">NB646_05340</name>
</gene>
<reference evidence="2" key="1">
    <citation type="journal article" date="2022" name="Front. Microbiol.">
        <title>New perspectives on an old grouping: The genomic and phenotypic variability of Oxalobacter formigenes and the implications for calcium oxalate stone prevention.</title>
        <authorList>
            <person name="Chmiel J.A."/>
            <person name="Carr C."/>
            <person name="Stuivenberg G.A."/>
            <person name="Venema R."/>
            <person name="Chanyi R.M."/>
            <person name="Al K.F."/>
            <person name="Giguere D."/>
            <person name="Say H."/>
            <person name="Akouris P.P."/>
            <person name="Dominguez Romero S.A."/>
            <person name="Kwong A."/>
            <person name="Tai V."/>
            <person name="Koval S.F."/>
            <person name="Razvi H."/>
            <person name="Bjazevic J."/>
            <person name="Burton J.P."/>
        </authorList>
    </citation>
    <scope>NUCLEOTIDE SEQUENCE</scope>
    <source>
        <strain evidence="2">OxK</strain>
    </source>
</reference>
<dbReference type="RefSeq" id="WP_269315412.1">
    <property type="nucleotide sequence ID" value="NZ_CP098251.1"/>
</dbReference>
<evidence type="ECO:0000259" key="1">
    <source>
        <dbReference type="PROSITE" id="PS51208"/>
    </source>
</evidence>
<accession>A0A9E9NSD6</accession>
<dbReference type="Proteomes" id="UP001164819">
    <property type="component" value="Chromosome"/>
</dbReference>
<dbReference type="InterPro" id="IPR036709">
    <property type="entry name" value="Autotransporte_beta_dom_sf"/>
</dbReference>
<feature type="domain" description="Autotransporter" evidence="1">
    <location>
        <begin position="1"/>
        <end position="235"/>
    </location>
</feature>
<dbReference type="PROSITE" id="PS51208">
    <property type="entry name" value="AUTOTRANSPORTER"/>
    <property type="match status" value="1"/>
</dbReference>
<dbReference type="AlphaFoldDB" id="A0A9E9NSD6"/>
<name>A0A9E9NSD6_9BURK</name>
<dbReference type="EMBL" id="CP098251">
    <property type="protein sequence ID" value="WAV90300.1"/>
    <property type="molecule type" value="Genomic_DNA"/>
</dbReference>
<dbReference type="SUPFAM" id="SSF103515">
    <property type="entry name" value="Autotransporter"/>
    <property type="match status" value="1"/>
</dbReference>
<dbReference type="InterPro" id="IPR005546">
    <property type="entry name" value="Autotransporte_beta"/>
</dbReference>
<proteinExistence type="predicted"/>